<dbReference type="Pfam" id="PF13411">
    <property type="entry name" value="MerR_1"/>
    <property type="match status" value="1"/>
</dbReference>
<dbReference type="Proteomes" id="UP000598633">
    <property type="component" value="Unassembled WGS sequence"/>
</dbReference>
<evidence type="ECO:0000259" key="2">
    <source>
        <dbReference type="PROSITE" id="PS50937"/>
    </source>
</evidence>
<evidence type="ECO:0000256" key="1">
    <source>
        <dbReference type="ARBA" id="ARBA00023125"/>
    </source>
</evidence>
<protein>
    <submittedName>
        <fullName evidence="3">MerR family transcriptional regulator</fullName>
    </submittedName>
</protein>
<sequence>MKAKPKYRMISWVAEKYNVHPQTLRLWEREGLLRPTRSRGNTRLYDQETCERLEIILALTRDLGVNLAGVDIILNLKNQIRRLQEENELMGNLIRRTVQKHSEVPRYHSLVRVDAATLKVVDEE</sequence>
<evidence type="ECO:0000313" key="4">
    <source>
        <dbReference type="Proteomes" id="UP000598633"/>
    </source>
</evidence>
<keyword evidence="1" id="KW-0238">DNA-binding</keyword>
<dbReference type="InterPro" id="IPR000551">
    <property type="entry name" value="MerR-type_HTH_dom"/>
</dbReference>
<feature type="domain" description="HTH merR-type" evidence="2">
    <location>
        <begin position="10"/>
        <end position="76"/>
    </location>
</feature>
<dbReference type="GO" id="GO:0003677">
    <property type="term" value="F:DNA binding"/>
    <property type="evidence" value="ECO:0007669"/>
    <property type="project" value="UniProtKB-KW"/>
</dbReference>
<comment type="caution">
    <text evidence="3">The sequence shown here is derived from an EMBL/GenBank/DDBJ whole genome shotgun (WGS) entry which is preliminary data.</text>
</comment>
<gene>
    <name evidence="3" type="ORF">IFJ97_00240</name>
</gene>
<dbReference type="PANTHER" id="PTHR30204">
    <property type="entry name" value="REDOX-CYCLING DRUG-SENSING TRANSCRIPTIONAL ACTIVATOR SOXR"/>
    <property type="match status" value="1"/>
</dbReference>
<proteinExistence type="predicted"/>
<dbReference type="PANTHER" id="PTHR30204:SF58">
    <property type="entry name" value="HTH-TYPE TRANSCRIPTIONAL REGULATOR YFMP"/>
    <property type="match status" value="1"/>
</dbReference>
<dbReference type="PROSITE" id="PS50937">
    <property type="entry name" value="HTH_MERR_2"/>
    <property type="match status" value="1"/>
</dbReference>
<dbReference type="InterPro" id="IPR047057">
    <property type="entry name" value="MerR_fam"/>
</dbReference>
<accession>A0A8J6Y394</accession>
<dbReference type="AlphaFoldDB" id="A0A8J6Y394"/>
<dbReference type="Gene3D" id="1.10.1660.10">
    <property type="match status" value="1"/>
</dbReference>
<reference evidence="3 4" key="1">
    <citation type="submission" date="2020-08" db="EMBL/GenBank/DDBJ databases">
        <title>Acidobacteriota in marine sediments use diverse sulfur dissimilation pathways.</title>
        <authorList>
            <person name="Wasmund K."/>
        </authorList>
    </citation>
    <scope>NUCLEOTIDE SEQUENCE [LARGE SCALE GENOMIC DNA]</scope>
    <source>
        <strain evidence="3">MAG AM3-A</strain>
    </source>
</reference>
<name>A0A8J6Y394_9BACT</name>
<dbReference type="GO" id="GO:0003700">
    <property type="term" value="F:DNA-binding transcription factor activity"/>
    <property type="evidence" value="ECO:0007669"/>
    <property type="project" value="InterPro"/>
</dbReference>
<dbReference type="EMBL" id="JACXWA010000005">
    <property type="protein sequence ID" value="MBD3869773.1"/>
    <property type="molecule type" value="Genomic_DNA"/>
</dbReference>
<evidence type="ECO:0000313" key="3">
    <source>
        <dbReference type="EMBL" id="MBD3869773.1"/>
    </source>
</evidence>
<organism evidence="3 4">
    <name type="scientific">Candidatus Sulfomarinibacter kjeldsenii</name>
    <dbReference type="NCBI Taxonomy" id="2885994"/>
    <lineage>
        <taxon>Bacteria</taxon>
        <taxon>Pseudomonadati</taxon>
        <taxon>Acidobacteriota</taxon>
        <taxon>Thermoanaerobaculia</taxon>
        <taxon>Thermoanaerobaculales</taxon>
        <taxon>Candidatus Sulfomarinibacteraceae</taxon>
        <taxon>Candidatus Sulfomarinibacter</taxon>
    </lineage>
</organism>
<dbReference type="SMART" id="SM00422">
    <property type="entry name" value="HTH_MERR"/>
    <property type="match status" value="1"/>
</dbReference>
<dbReference type="InterPro" id="IPR009061">
    <property type="entry name" value="DNA-bd_dom_put_sf"/>
</dbReference>
<dbReference type="SUPFAM" id="SSF46955">
    <property type="entry name" value="Putative DNA-binding domain"/>
    <property type="match status" value="1"/>
</dbReference>